<reference evidence="4" key="1">
    <citation type="submission" date="2016-10" db="EMBL/GenBank/DDBJ databases">
        <authorList>
            <person name="Varghese N."/>
            <person name="Submissions S."/>
        </authorList>
    </citation>
    <scope>NUCLEOTIDE SEQUENCE [LARGE SCALE GENOMIC DNA]</scope>
    <source>
        <strain evidence="4">DSM 21772</strain>
    </source>
</reference>
<feature type="transmembrane region" description="Helical" evidence="2">
    <location>
        <begin position="29"/>
        <end position="47"/>
    </location>
</feature>
<keyword evidence="2" id="KW-0812">Transmembrane</keyword>
<dbReference type="STRING" id="412690.SAMN04489834_0290"/>
<accession>A0A1H1M263</accession>
<dbReference type="Proteomes" id="UP000181956">
    <property type="component" value="Chromosome I"/>
</dbReference>
<protein>
    <recommendedName>
        <fullName evidence="5">ABC transporter ATP-binding protein</fullName>
    </recommendedName>
</protein>
<dbReference type="AlphaFoldDB" id="A0A1H1M263"/>
<proteinExistence type="predicted"/>
<dbReference type="OrthoDB" id="5122984at2"/>
<name>A0A1H1M263_9MICO</name>
<feature type="region of interest" description="Disordered" evidence="1">
    <location>
        <begin position="1"/>
        <end position="22"/>
    </location>
</feature>
<evidence type="ECO:0000256" key="2">
    <source>
        <dbReference type="SAM" id="Phobius"/>
    </source>
</evidence>
<sequence>MSTQPDPKKRPEPLGAEFQPSRRDRLRPVELVGGSGIGAVFVGLIVLMTTQQLVLTLVSTGITFIVILMVLALFAMGAKQDAEETADLERQNNPDGEK</sequence>
<gene>
    <name evidence="3" type="ORF">SAMN04489834_0290</name>
</gene>
<dbReference type="RefSeq" id="WP_083362457.1">
    <property type="nucleotide sequence ID" value="NZ_LT629742.1"/>
</dbReference>
<evidence type="ECO:0000256" key="1">
    <source>
        <dbReference type="SAM" id="MobiDB-lite"/>
    </source>
</evidence>
<evidence type="ECO:0000313" key="3">
    <source>
        <dbReference type="EMBL" id="SDR80904.1"/>
    </source>
</evidence>
<dbReference type="EMBL" id="LT629742">
    <property type="protein sequence ID" value="SDR80904.1"/>
    <property type="molecule type" value="Genomic_DNA"/>
</dbReference>
<feature type="transmembrane region" description="Helical" evidence="2">
    <location>
        <begin position="53"/>
        <end position="75"/>
    </location>
</feature>
<keyword evidence="2" id="KW-0472">Membrane</keyword>
<keyword evidence="2" id="KW-1133">Transmembrane helix</keyword>
<evidence type="ECO:0008006" key="5">
    <source>
        <dbReference type="Google" id="ProtNLM"/>
    </source>
</evidence>
<keyword evidence="4" id="KW-1185">Reference proteome</keyword>
<organism evidence="3 4">
    <name type="scientific">Microterricola viridarii</name>
    <dbReference type="NCBI Taxonomy" id="412690"/>
    <lineage>
        <taxon>Bacteria</taxon>
        <taxon>Bacillati</taxon>
        <taxon>Actinomycetota</taxon>
        <taxon>Actinomycetes</taxon>
        <taxon>Micrococcales</taxon>
        <taxon>Microbacteriaceae</taxon>
        <taxon>Microterricola</taxon>
    </lineage>
</organism>
<evidence type="ECO:0000313" key="4">
    <source>
        <dbReference type="Proteomes" id="UP000181956"/>
    </source>
</evidence>
<feature type="compositionally biased region" description="Basic and acidic residues" evidence="1">
    <location>
        <begin position="1"/>
        <end position="12"/>
    </location>
</feature>